<evidence type="ECO:0000313" key="2">
    <source>
        <dbReference type="EMBL" id="BDG04922.1"/>
    </source>
</evidence>
<dbReference type="Gene3D" id="3.10.450.50">
    <property type="match status" value="1"/>
</dbReference>
<organism evidence="2 3">
    <name type="scientific">Anaeromyxobacter oryzae</name>
    <dbReference type="NCBI Taxonomy" id="2918170"/>
    <lineage>
        <taxon>Bacteria</taxon>
        <taxon>Pseudomonadati</taxon>
        <taxon>Myxococcota</taxon>
        <taxon>Myxococcia</taxon>
        <taxon>Myxococcales</taxon>
        <taxon>Cystobacterineae</taxon>
        <taxon>Anaeromyxobacteraceae</taxon>
        <taxon>Anaeromyxobacter</taxon>
    </lineage>
</organism>
<sequence length="159" mass="17896">MRASALLRLPLVLLALAAAACSPRLLPGTEIKDDPDTRAIFELIRAYRDAMRQRDAAAILAMVSPDYFDNSGTPEPEDDVDRAILEKRLPQDLEKVDAMNLDLTLRNIQVQNDRAVAEVFYDSWYRVKTPAGDVARRDSDIHQFRLRKLGGKWLFAGGL</sequence>
<proteinExistence type="predicted"/>
<name>A0ABM7WZF2_9BACT</name>
<protein>
    <recommendedName>
        <fullName evidence="4">DUF4440 domain-containing protein</fullName>
    </recommendedName>
</protein>
<keyword evidence="3" id="KW-1185">Reference proteome</keyword>
<keyword evidence="1" id="KW-0732">Signal</keyword>
<dbReference type="Proteomes" id="UP001162891">
    <property type="component" value="Chromosome"/>
</dbReference>
<dbReference type="InterPro" id="IPR032710">
    <property type="entry name" value="NTF2-like_dom_sf"/>
</dbReference>
<dbReference type="PROSITE" id="PS51257">
    <property type="entry name" value="PROKAR_LIPOPROTEIN"/>
    <property type="match status" value="1"/>
</dbReference>
<evidence type="ECO:0000256" key="1">
    <source>
        <dbReference type="SAM" id="SignalP"/>
    </source>
</evidence>
<feature type="signal peptide" evidence="1">
    <location>
        <begin position="1"/>
        <end position="20"/>
    </location>
</feature>
<feature type="chain" id="PRO_5046568746" description="DUF4440 domain-containing protein" evidence="1">
    <location>
        <begin position="21"/>
        <end position="159"/>
    </location>
</feature>
<dbReference type="SUPFAM" id="SSF54427">
    <property type="entry name" value="NTF2-like"/>
    <property type="match status" value="1"/>
</dbReference>
<gene>
    <name evidence="2" type="ORF">AMOR_39180</name>
</gene>
<reference evidence="3" key="1">
    <citation type="journal article" date="2022" name="Int. J. Syst. Evol. Microbiol.">
        <title>Anaeromyxobacter oryzae sp. nov., Anaeromyxobacter diazotrophicus sp. nov. and Anaeromyxobacter paludicola sp. nov., isolated from paddy soils.</title>
        <authorList>
            <person name="Itoh H."/>
            <person name="Xu Z."/>
            <person name="Mise K."/>
            <person name="Masuda Y."/>
            <person name="Ushijima N."/>
            <person name="Hayakawa C."/>
            <person name="Shiratori Y."/>
            <person name="Senoo K."/>
        </authorList>
    </citation>
    <scope>NUCLEOTIDE SEQUENCE [LARGE SCALE GENOMIC DNA]</scope>
    <source>
        <strain evidence="3">Red232</strain>
    </source>
</reference>
<evidence type="ECO:0000313" key="3">
    <source>
        <dbReference type="Proteomes" id="UP001162891"/>
    </source>
</evidence>
<dbReference type="EMBL" id="AP025591">
    <property type="protein sequence ID" value="BDG04922.1"/>
    <property type="molecule type" value="Genomic_DNA"/>
</dbReference>
<accession>A0ABM7WZF2</accession>
<evidence type="ECO:0008006" key="4">
    <source>
        <dbReference type="Google" id="ProtNLM"/>
    </source>
</evidence>
<dbReference type="RefSeq" id="WP_248353437.1">
    <property type="nucleotide sequence ID" value="NZ_AP025591.1"/>
</dbReference>